<evidence type="ECO:0000313" key="3">
    <source>
        <dbReference type="Proteomes" id="UP000604046"/>
    </source>
</evidence>
<dbReference type="EMBL" id="CAJNDS010002436">
    <property type="protein sequence ID" value="CAE7474186.1"/>
    <property type="molecule type" value="Genomic_DNA"/>
</dbReference>
<dbReference type="Proteomes" id="UP000604046">
    <property type="component" value="Unassembled WGS sequence"/>
</dbReference>
<keyword evidence="1" id="KW-0472">Membrane</keyword>
<reference evidence="2" key="1">
    <citation type="submission" date="2021-02" db="EMBL/GenBank/DDBJ databases">
        <authorList>
            <person name="Dougan E. K."/>
            <person name="Rhodes N."/>
            <person name="Thang M."/>
            <person name="Chan C."/>
        </authorList>
    </citation>
    <scope>NUCLEOTIDE SEQUENCE</scope>
</reference>
<sequence length="101" mass="11926">MWQAYNEIASIEEKSMKGYMSPEEVANELIRRREKQLDNYMSGVDLEKEERSDQSIENSYWLFVPVGIGALLAAYYLNITYTDFKVRDCVHNRLQWRAVLP</sequence>
<dbReference type="AlphaFoldDB" id="A0A812SG97"/>
<dbReference type="OrthoDB" id="433507at2759"/>
<feature type="transmembrane region" description="Helical" evidence="1">
    <location>
        <begin position="60"/>
        <end position="77"/>
    </location>
</feature>
<keyword evidence="1" id="KW-1133">Transmembrane helix</keyword>
<keyword evidence="3" id="KW-1185">Reference proteome</keyword>
<proteinExistence type="predicted"/>
<accession>A0A812SG97</accession>
<evidence type="ECO:0000256" key="1">
    <source>
        <dbReference type="SAM" id="Phobius"/>
    </source>
</evidence>
<comment type="caution">
    <text evidence="2">The sequence shown here is derived from an EMBL/GenBank/DDBJ whole genome shotgun (WGS) entry which is preliminary data.</text>
</comment>
<evidence type="ECO:0000313" key="2">
    <source>
        <dbReference type="EMBL" id="CAE7474186.1"/>
    </source>
</evidence>
<name>A0A812SG97_9DINO</name>
<gene>
    <name evidence="2" type="ORF">SNAT2548_LOCUS26639</name>
</gene>
<keyword evidence="1" id="KW-0812">Transmembrane</keyword>
<organism evidence="2 3">
    <name type="scientific">Symbiodinium natans</name>
    <dbReference type="NCBI Taxonomy" id="878477"/>
    <lineage>
        <taxon>Eukaryota</taxon>
        <taxon>Sar</taxon>
        <taxon>Alveolata</taxon>
        <taxon>Dinophyceae</taxon>
        <taxon>Suessiales</taxon>
        <taxon>Symbiodiniaceae</taxon>
        <taxon>Symbiodinium</taxon>
    </lineage>
</organism>
<protein>
    <submittedName>
        <fullName evidence="2">Uncharacterized protein</fullName>
    </submittedName>
</protein>